<dbReference type="GO" id="GO:0030576">
    <property type="term" value="P:Cajal body organization"/>
    <property type="evidence" value="ECO:0007669"/>
    <property type="project" value="TreeGrafter"/>
</dbReference>
<dbReference type="Gene3D" id="2.130.10.10">
    <property type="entry name" value="YVTN repeat-like/Quinoprotein amine dehydrogenase"/>
    <property type="match status" value="1"/>
</dbReference>
<accession>A0AAW0WE78</accession>
<dbReference type="EMBL" id="JARKIK010000083">
    <property type="protein sequence ID" value="KAK8725317.1"/>
    <property type="molecule type" value="Genomic_DNA"/>
</dbReference>
<reference evidence="4" key="2">
    <citation type="submission" date="2024-01" db="EMBL/GenBank/DDBJ databases">
        <authorList>
            <person name="He J."/>
            <person name="Wang M."/>
            <person name="Zheng J."/>
            <person name="Liu Z."/>
        </authorList>
    </citation>
    <scope>NUCLEOTIDE SEQUENCE</scope>
    <source>
        <strain evidence="4">ZL_2023a</strain>
        <tissue evidence="4">Muscle</tissue>
    </source>
</reference>
<feature type="region of interest" description="Disordered" evidence="3">
    <location>
        <begin position="168"/>
        <end position="197"/>
    </location>
</feature>
<reference evidence="4 5" key="1">
    <citation type="journal article" date="2024" name="BMC Genomics">
        <title>Genome assembly of redclaw crayfish (Cherax quadricarinatus) provides insights into its immune adaptation and hypoxia tolerance.</title>
        <authorList>
            <person name="Liu Z."/>
            <person name="Zheng J."/>
            <person name="Li H."/>
            <person name="Fang K."/>
            <person name="Wang S."/>
            <person name="He J."/>
            <person name="Zhou D."/>
            <person name="Weng S."/>
            <person name="Chi M."/>
            <person name="Gu Z."/>
            <person name="He J."/>
            <person name="Li F."/>
            <person name="Wang M."/>
        </authorList>
    </citation>
    <scope>NUCLEOTIDE SEQUENCE [LARGE SCALE GENOMIC DNA]</scope>
    <source>
        <strain evidence="4">ZL_2023a</strain>
    </source>
</reference>
<evidence type="ECO:0000256" key="3">
    <source>
        <dbReference type="SAM" id="MobiDB-lite"/>
    </source>
</evidence>
<dbReference type="GO" id="GO:0015030">
    <property type="term" value="C:Cajal body"/>
    <property type="evidence" value="ECO:0007669"/>
    <property type="project" value="TreeGrafter"/>
</dbReference>
<comment type="similarity">
    <text evidence="1">Belongs to the TCAB1 family.</text>
</comment>
<dbReference type="Proteomes" id="UP001445076">
    <property type="component" value="Unassembled WGS sequence"/>
</dbReference>
<dbReference type="SUPFAM" id="SSF50978">
    <property type="entry name" value="WD40 repeat-like"/>
    <property type="match status" value="1"/>
</dbReference>
<dbReference type="InterPro" id="IPR051150">
    <property type="entry name" value="SWT21/TCAB1_mRNA_Telomere"/>
</dbReference>
<dbReference type="SMART" id="SM00320">
    <property type="entry name" value="WD40"/>
    <property type="match status" value="5"/>
</dbReference>
<dbReference type="InterPro" id="IPR001680">
    <property type="entry name" value="WD40_rpt"/>
</dbReference>
<evidence type="ECO:0000313" key="4">
    <source>
        <dbReference type="EMBL" id="KAK8725316.1"/>
    </source>
</evidence>
<dbReference type="EMBL" id="JARKIK010000083">
    <property type="protein sequence ID" value="KAK8725316.1"/>
    <property type="molecule type" value="Genomic_DNA"/>
</dbReference>
<dbReference type="InterPro" id="IPR015943">
    <property type="entry name" value="WD40/YVTN_repeat-like_dom_sf"/>
</dbReference>
<comment type="caution">
    <text evidence="4">The sequence shown here is derived from an EMBL/GenBank/DDBJ whole genome shotgun (WGS) entry which is preliminary data.</text>
</comment>
<organism evidence="4 5">
    <name type="scientific">Cherax quadricarinatus</name>
    <name type="common">Australian red claw crayfish</name>
    <dbReference type="NCBI Taxonomy" id="27406"/>
    <lineage>
        <taxon>Eukaryota</taxon>
        <taxon>Metazoa</taxon>
        <taxon>Ecdysozoa</taxon>
        <taxon>Arthropoda</taxon>
        <taxon>Crustacea</taxon>
        <taxon>Multicrustacea</taxon>
        <taxon>Malacostraca</taxon>
        <taxon>Eumalacostraca</taxon>
        <taxon>Eucarida</taxon>
        <taxon>Decapoda</taxon>
        <taxon>Pleocyemata</taxon>
        <taxon>Astacidea</taxon>
        <taxon>Parastacoidea</taxon>
        <taxon>Parastacidae</taxon>
        <taxon>Cherax</taxon>
    </lineage>
</organism>
<evidence type="ECO:0000313" key="5">
    <source>
        <dbReference type="Proteomes" id="UP001445076"/>
    </source>
</evidence>
<evidence type="ECO:0000256" key="1">
    <source>
        <dbReference type="ARBA" id="ARBA00038279"/>
    </source>
</evidence>
<dbReference type="AlphaFoldDB" id="A0AAW0WE78"/>
<dbReference type="InterPro" id="IPR036322">
    <property type="entry name" value="WD40_repeat_dom_sf"/>
</dbReference>
<feature type="compositionally biased region" description="Basic and acidic residues" evidence="3">
    <location>
        <begin position="175"/>
        <end position="187"/>
    </location>
</feature>
<keyword evidence="5" id="KW-1185">Reference proteome</keyword>
<protein>
    <recommendedName>
        <fullName evidence="2">WD repeat-containing protein 79</fullName>
    </recommendedName>
</protein>
<gene>
    <name evidence="4" type="ORF">OTU49_010812</name>
</gene>
<dbReference type="PANTHER" id="PTHR13211">
    <property type="entry name" value="TELOMERASE CAJAL BODY PROTEIN 1"/>
    <property type="match status" value="1"/>
</dbReference>
<dbReference type="GO" id="GO:0003723">
    <property type="term" value="F:RNA binding"/>
    <property type="evidence" value="ECO:0007669"/>
    <property type="project" value="TreeGrafter"/>
</dbReference>
<name>A0AAW0WE78_CHEQU</name>
<sequence length="616" mass="68847">MDEKVAIKKNEVMDGGNDTELEKHKSLLLAQLDTVLGLSHSSCDAVYASEKSTAKQMCVEDKHNSSLDVGVQQKDKLANLTHCFDAISSLPAEQDAQNAEGNLKKIIAEEKKFSGCAMEYNGVYETSVTDCKREGVMEYNKGSCEPKIPDKIFERPIPCHKSPCESRVTNNNGPRAKEYTGEPHEENSTIGNYKGTSEHKRPCVATVTDSNFEGAVGQEQDNYQPLMTYTFEAPILALDYREEFSASKSNFTKGCKWAPDGSCLLVGSDDRKLRLLNLPTPIVQGEFQSESWFMGESEKYARAAITVQENELIYDYAWFPLMQSSDPRTCCFAVTCRDHPVHLWDAWDGQLICSYHSYDHLDQLVGAYSIGFNQEGSHLLCGFKKCIRVFHTSRPGRYFETIDSKGQPGIISCMAFNPQLPCVFAAGSYLGTLGLYNLQSNNLFCRMEGCLGGVTHVQFSSDGTKLFSGTRKNNEILCWDIRNLGTILCGYKREVSTNQRIYFDLEPQLNRFLISGDTKGQVLKWDLSHNNEGTSAKEDIPLLMPSSSFTAHKDCTNGVSIHPYCPIVATSSGQRHFPEPISECDSDSSYEDDAMKPLFTRQKIKECSVKLWWLGG</sequence>
<evidence type="ECO:0000256" key="2">
    <source>
        <dbReference type="ARBA" id="ARBA00041558"/>
    </source>
</evidence>
<proteinExistence type="inferred from homology"/>
<dbReference type="PANTHER" id="PTHR13211:SF0">
    <property type="entry name" value="TELOMERASE CAJAL BODY PROTEIN 1"/>
    <property type="match status" value="1"/>
</dbReference>
<dbReference type="Pfam" id="PF00400">
    <property type="entry name" value="WD40"/>
    <property type="match status" value="2"/>
</dbReference>